<evidence type="ECO:0000256" key="1">
    <source>
        <dbReference type="SAM" id="MobiDB-lite"/>
    </source>
</evidence>
<organism evidence="4 5">
    <name type="scientific">Myriangium duriaei CBS 260.36</name>
    <dbReference type="NCBI Taxonomy" id="1168546"/>
    <lineage>
        <taxon>Eukaryota</taxon>
        <taxon>Fungi</taxon>
        <taxon>Dikarya</taxon>
        <taxon>Ascomycota</taxon>
        <taxon>Pezizomycotina</taxon>
        <taxon>Dothideomycetes</taxon>
        <taxon>Dothideomycetidae</taxon>
        <taxon>Myriangiales</taxon>
        <taxon>Myriangiaceae</taxon>
        <taxon>Myriangium</taxon>
    </lineage>
</organism>
<feature type="region of interest" description="Disordered" evidence="1">
    <location>
        <begin position="508"/>
        <end position="532"/>
    </location>
</feature>
<evidence type="ECO:0000313" key="5">
    <source>
        <dbReference type="Proteomes" id="UP000799439"/>
    </source>
</evidence>
<feature type="transmembrane region" description="Helical" evidence="2">
    <location>
        <begin position="58"/>
        <end position="76"/>
    </location>
</feature>
<keyword evidence="2" id="KW-0472">Membrane</keyword>
<feature type="transmembrane region" description="Helical" evidence="2">
    <location>
        <begin position="432"/>
        <end position="457"/>
    </location>
</feature>
<feature type="transmembrane region" description="Helical" evidence="2">
    <location>
        <begin position="469"/>
        <end position="491"/>
    </location>
</feature>
<sequence length="551" mass="62440">MGLLSQLRTRLQSRYGSPYEGLAMDDAMDLPLRATSPNGAANPATRSSRRDTDWLDGLRGYAALLVFFTHFAFSYWHQVRFVYGTVVPVGAPIWPGEWYPYLSKDDDGQRRINSVAEQKNNYILQLPILRLIAYGEPMVVIFFIVSGYSLSLKPLSLIRKGRAAHAQIFTHLASSIFRRPIRLLGPVLISTLVVAICTSIGFYSHAASYANGDDELFHQYFKGWAHEWTPTRMDSFYLQMKDWLFSLSDLCDFFTHQQWPASRYDNHLWTIPVEFRCSMFLFLTHAATAMFSPRVRLTILSVFVLGGITWGDTWEMAVFWAGMALCEVNMAFSPASPIHQTNRSHSWLRRSGKTALLLLALYLASMPRSFTEYSSFYSGLAAYHIPGLRKDNQARFWQSMGCIIVVVIISRTHGLKRFFSNKAAKYLGRISFALYIVHGPMCRSLGYSTAIFMWQIFGQETNTRYNLAVIATALVVFPATFAASHLFCAFIDEPIVRAARALDARLKKHGPDQGPEWRPVPVEEMDDGGHDKESARVMVDSPMMHNSTSMA</sequence>
<dbReference type="InterPro" id="IPR050879">
    <property type="entry name" value="Acyltransferase_3"/>
</dbReference>
<keyword evidence="2" id="KW-1133">Transmembrane helix</keyword>
<keyword evidence="2" id="KW-0812">Transmembrane</keyword>
<feature type="domain" description="Acyltransferase 3" evidence="3">
    <location>
        <begin position="53"/>
        <end position="479"/>
    </location>
</feature>
<accession>A0A9P4JAH9</accession>
<comment type="caution">
    <text evidence="4">The sequence shown here is derived from an EMBL/GenBank/DDBJ whole genome shotgun (WGS) entry which is preliminary data.</text>
</comment>
<feature type="transmembrane region" description="Helical" evidence="2">
    <location>
        <begin position="183"/>
        <end position="203"/>
    </location>
</feature>
<dbReference type="Proteomes" id="UP000799439">
    <property type="component" value="Unassembled WGS sequence"/>
</dbReference>
<evidence type="ECO:0000313" key="4">
    <source>
        <dbReference type="EMBL" id="KAF2156422.1"/>
    </source>
</evidence>
<evidence type="ECO:0000256" key="2">
    <source>
        <dbReference type="SAM" id="Phobius"/>
    </source>
</evidence>
<dbReference type="AlphaFoldDB" id="A0A9P4JAH9"/>
<evidence type="ECO:0000259" key="3">
    <source>
        <dbReference type="Pfam" id="PF01757"/>
    </source>
</evidence>
<feature type="transmembrane region" description="Helical" evidence="2">
    <location>
        <begin position="131"/>
        <end position="152"/>
    </location>
</feature>
<keyword evidence="5" id="KW-1185">Reference proteome</keyword>
<dbReference type="InterPro" id="IPR002656">
    <property type="entry name" value="Acyl_transf_3_dom"/>
</dbReference>
<dbReference type="PANTHER" id="PTHR23028">
    <property type="entry name" value="ACETYLTRANSFERASE"/>
    <property type="match status" value="1"/>
</dbReference>
<dbReference type="EMBL" id="ML996082">
    <property type="protein sequence ID" value="KAF2156422.1"/>
    <property type="molecule type" value="Genomic_DNA"/>
</dbReference>
<feature type="transmembrane region" description="Helical" evidence="2">
    <location>
        <begin position="396"/>
        <end position="412"/>
    </location>
</feature>
<dbReference type="PANTHER" id="PTHR23028:SF134">
    <property type="entry name" value="PUTATIVE (AFU_ORTHOLOGUE AFUA_4G08520)-RELATED"/>
    <property type="match status" value="1"/>
</dbReference>
<dbReference type="OrthoDB" id="5819582at2759"/>
<dbReference type="GO" id="GO:0016747">
    <property type="term" value="F:acyltransferase activity, transferring groups other than amino-acyl groups"/>
    <property type="evidence" value="ECO:0007669"/>
    <property type="project" value="InterPro"/>
</dbReference>
<proteinExistence type="predicted"/>
<protein>
    <recommendedName>
        <fullName evidence="3">Acyltransferase 3 domain-containing protein</fullName>
    </recommendedName>
</protein>
<dbReference type="Pfam" id="PF01757">
    <property type="entry name" value="Acyl_transf_3"/>
    <property type="match status" value="1"/>
</dbReference>
<name>A0A9P4JAH9_9PEZI</name>
<feature type="transmembrane region" description="Helical" evidence="2">
    <location>
        <begin position="295"/>
        <end position="311"/>
    </location>
</feature>
<gene>
    <name evidence="4" type="ORF">K461DRAFT_95752</name>
</gene>
<reference evidence="4" key="1">
    <citation type="journal article" date="2020" name="Stud. Mycol.">
        <title>101 Dothideomycetes genomes: a test case for predicting lifestyles and emergence of pathogens.</title>
        <authorList>
            <person name="Haridas S."/>
            <person name="Albert R."/>
            <person name="Binder M."/>
            <person name="Bloem J."/>
            <person name="Labutti K."/>
            <person name="Salamov A."/>
            <person name="Andreopoulos B."/>
            <person name="Baker S."/>
            <person name="Barry K."/>
            <person name="Bills G."/>
            <person name="Bluhm B."/>
            <person name="Cannon C."/>
            <person name="Castanera R."/>
            <person name="Culley D."/>
            <person name="Daum C."/>
            <person name="Ezra D."/>
            <person name="Gonzalez J."/>
            <person name="Henrissat B."/>
            <person name="Kuo A."/>
            <person name="Liang C."/>
            <person name="Lipzen A."/>
            <person name="Lutzoni F."/>
            <person name="Magnuson J."/>
            <person name="Mondo S."/>
            <person name="Nolan M."/>
            <person name="Ohm R."/>
            <person name="Pangilinan J."/>
            <person name="Park H.-J."/>
            <person name="Ramirez L."/>
            <person name="Alfaro M."/>
            <person name="Sun H."/>
            <person name="Tritt A."/>
            <person name="Yoshinaga Y."/>
            <person name="Zwiers L.-H."/>
            <person name="Turgeon B."/>
            <person name="Goodwin S."/>
            <person name="Spatafora J."/>
            <person name="Crous P."/>
            <person name="Grigoriev I."/>
        </authorList>
    </citation>
    <scope>NUCLEOTIDE SEQUENCE</scope>
    <source>
        <strain evidence="4">CBS 260.36</strain>
    </source>
</reference>